<reference evidence="1 2" key="1">
    <citation type="submission" date="2015-12" db="EMBL/GenBank/DDBJ databases">
        <title>Genome sequence of Streptomyces sp. G25.</title>
        <authorList>
            <person name="Poehlein A."/>
            <person name="Roettig A."/>
            <person name="Hiessl S."/>
            <person name="Hauschild P."/>
            <person name="Schauer J."/>
            <person name="Madkour M.H."/>
            <person name="Al-Ansari A.M."/>
            <person name="Almakishah N.H."/>
            <person name="Steinbuechel A."/>
            <person name="Daniel R."/>
        </authorList>
    </citation>
    <scope>NUCLEOTIDE SEQUENCE [LARGE SCALE GENOMIC DNA]</scope>
    <source>
        <strain evidence="2">G25(2015)</strain>
    </source>
</reference>
<dbReference type="Proteomes" id="UP000077381">
    <property type="component" value="Unassembled WGS sequence"/>
</dbReference>
<proteinExistence type="predicted"/>
<organism evidence="1 2">
    <name type="scientific">Streptomyces jeddahensis</name>
    <dbReference type="NCBI Taxonomy" id="1716141"/>
    <lineage>
        <taxon>Bacteria</taxon>
        <taxon>Bacillati</taxon>
        <taxon>Actinomycetota</taxon>
        <taxon>Actinomycetes</taxon>
        <taxon>Kitasatosporales</taxon>
        <taxon>Streptomycetaceae</taxon>
        <taxon>Streptomyces</taxon>
    </lineage>
</organism>
<dbReference type="EMBL" id="LOHS01000035">
    <property type="protein sequence ID" value="OAH15733.1"/>
    <property type="molecule type" value="Genomic_DNA"/>
</dbReference>
<comment type="caution">
    <text evidence="1">The sequence shown here is derived from an EMBL/GenBank/DDBJ whole genome shotgun (WGS) entry which is preliminary data.</text>
</comment>
<evidence type="ECO:0000313" key="1">
    <source>
        <dbReference type="EMBL" id="OAH15733.1"/>
    </source>
</evidence>
<sequence>MPEDTIASAAWRTWASVIPHPKLFQLFHPSGGVSAGLPGAAVAVELA</sequence>
<evidence type="ECO:0000313" key="2">
    <source>
        <dbReference type="Proteomes" id="UP000077381"/>
    </source>
</evidence>
<dbReference type="AlphaFoldDB" id="A0A177HXY5"/>
<gene>
    <name evidence="1" type="ORF">STSP_08990</name>
</gene>
<accession>A0A177HXY5</accession>
<protein>
    <submittedName>
        <fullName evidence="1">Uncharacterized protein</fullName>
    </submittedName>
</protein>
<keyword evidence="2" id="KW-1185">Reference proteome</keyword>
<name>A0A177HXY5_9ACTN</name>